<proteinExistence type="inferred from homology"/>
<feature type="transmembrane region" description="Helical" evidence="8">
    <location>
        <begin position="378"/>
        <end position="397"/>
    </location>
</feature>
<evidence type="ECO:0000256" key="2">
    <source>
        <dbReference type="ARBA" id="ARBA00007555"/>
    </source>
</evidence>
<dbReference type="InterPro" id="IPR007498">
    <property type="entry name" value="PqiA-like"/>
</dbReference>
<evidence type="ECO:0000313" key="10">
    <source>
        <dbReference type="Proteomes" id="UP000295937"/>
    </source>
</evidence>
<feature type="transmembrane region" description="Helical" evidence="8">
    <location>
        <begin position="54"/>
        <end position="77"/>
    </location>
</feature>
<evidence type="ECO:0000256" key="3">
    <source>
        <dbReference type="ARBA" id="ARBA00022475"/>
    </source>
</evidence>
<dbReference type="PANTHER" id="PTHR30462:SF3">
    <property type="entry name" value="INTERMEMBRANE TRANSPORT PROTEIN PQIA"/>
    <property type="match status" value="1"/>
</dbReference>
<accession>A0A2P5T2E5</accession>
<sequence>MDVLVKNNINYILCSKCDLVMELSFLFVGNRASCPRCKSVLASNWLEPHKRHNVYALTTLFLLFLSNIFPFIDINIAGINNRIILSQISYTMINDGYTILATLFILFTQFIPICCIIIIFLLINPIKIPTKIKLILARMLFQLRNWIMVEIFMVGMFISLIKLTDYSNIKLQPSFLLWFLFCLLQLRLFQCIDRNWLWQYIKPMPKLIQKPIIGKSGLSQGLRSCPCCTAILPIIQNKCIRCGIVAGPRYKYSLQYTLALLITSIIFYIPANVMPIMITEIIGLEYPSNIINGIIILWNESYYFISLLIFACSIVVPVLKILSMGWLCWNAYGMGNNESQTMHSIYNFIKFIGRWSMIDMFVILILSSLLRMGTLIKIYPASGLLLFVLVVILTMMAEMNFDPRLIWDRINHNQRNYYLNGN</sequence>
<comment type="similarity">
    <text evidence="2">Belongs to the PqiA family.</text>
</comment>
<dbReference type="InterPro" id="IPR051800">
    <property type="entry name" value="PqiA-PqiB_transport"/>
</dbReference>
<evidence type="ECO:0000256" key="1">
    <source>
        <dbReference type="ARBA" id="ARBA00004429"/>
    </source>
</evidence>
<evidence type="ECO:0000313" key="9">
    <source>
        <dbReference type="EMBL" id="PPI88759.1"/>
    </source>
</evidence>
<evidence type="ECO:0000256" key="7">
    <source>
        <dbReference type="ARBA" id="ARBA00023136"/>
    </source>
</evidence>
<dbReference type="InterPro" id="IPR005219">
    <property type="entry name" value="PqiA-like_proteobact"/>
</dbReference>
<dbReference type="OrthoDB" id="9800207at2"/>
<gene>
    <name evidence="9" type="ORF">CRV09_00365</name>
</gene>
<dbReference type="EMBL" id="PDKR01000001">
    <property type="protein sequence ID" value="PPI88759.1"/>
    <property type="molecule type" value="Genomic_DNA"/>
</dbReference>
<keyword evidence="3" id="KW-1003">Cell membrane</keyword>
<dbReference type="Proteomes" id="UP000295937">
    <property type="component" value="Unassembled WGS sequence"/>
</dbReference>
<keyword evidence="7 8" id="KW-0472">Membrane</keyword>
<keyword evidence="6 8" id="KW-1133">Transmembrane helix</keyword>
<evidence type="ECO:0000256" key="6">
    <source>
        <dbReference type="ARBA" id="ARBA00022989"/>
    </source>
</evidence>
<dbReference type="NCBIfam" id="TIGR00155">
    <property type="entry name" value="pqiA_fam"/>
    <property type="match status" value="1"/>
</dbReference>
<evidence type="ECO:0000256" key="8">
    <source>
        <dbReference type="SAM" id="Phobius"/>
    </source>
</evidence>
<comment type="caution">
    <text evidence="9">The sequence shown here is derived from an EMBL/GenBank/DDBJ whole genome shotgun (WGS) entry which is preliminary data.</text>
</comment>
<name>A0A2P5T2E5_9GAMM</name>
<evidence type="ECO:0000256" key="4">
    <source>
        <dbReference type="ARBA" id="ARBA00022519"/>
    </source>
</evidence>
<comment type="subcellular location">
    <subcellularLocation>
        <location evidence="1">Cell inner membrane</location>
        <topology evidence="1">Multi-pass membrane protein</topology>
    </subcellularLocation>
</comment>
<feature type="transmembrane region" description="Helical" evidence="8">
    <location>
        <begin position="352"/>
        <end position="372"/>
    </location>
</feature>
<feature type="transmembrane region" description="Helical" evidence="8">
    <location>
        <begin position="175"/>
        <end position="192"/>
    </location>
</feature>
<keyword evidence="5 8" id="KW-0812">Transmembrane</keyword>
<feature type="transmembrane region" description="Helical" evidence="8">
    <location>
        <begin position="97"/>
        <end position="123"/>
    </location>
</feature>
<feature type="transmembrane region" description="Helical" evidence="8">
    <location>
        <begin position="258"/>
        <end position="282"/>
    </location>
</feature>
<dbReference type="GO" id="GO:0005886">
    <property type="term" value="C:plasma membrane"/>
    <property type="evidence" value="ECO:0007669"/>
    <property type="project" value="UniProtKB-SubCell"/>
</dbReference>
<feature type="transmembrane region" description="Helical" evidence="8">
    <location>
        <begin position="302"/>
        <end position="332"/>
    </location>
</feature>
<organism evidence="9 10">
    <name type="scientific">Candidatus Pantoea edessiphila</name>
    <dbReference type="NCBI Taxonomy" id="2044610"/>
    <lineage>
        <taxon>Bacteria</taxon>
        <taxon>Pseudomonadati</taxon>
        <taxon>Pseudomonadota</taxon>
        <taxon>Gammaproteobacteria</taxon>
        <taxon>Enterobacterales</taxon>
        <taxon>Erwiniaceae</taxon>
        <taxon>Pantoea</taxon>
    </lineage>
</organism>
<reference evidence="9 10" key="1">
    <citation type="journal article" date="2018" name="Genome Biol. Evol.">
        <title>Cladogenesis and Genomic Streamlining in Extracellular Endosymbionts of Tropical Stink Bugs.</title>
        <authorList>
            <person name="Otero-Bravo A."/>
            <person name="Goffredi S."/>
            <person name="Sabree Z.L."/>
        </authorList>
    </citation>
    <scope>NUCLEOTIDE SEQUENCE [LARGE SCALE GENOMIC DNA]</scope>
    <source>
        <strain evidence="9 10">SoEO</strain>
    </source>
</reference>
<evidence type="ECO:0000256" key="5">
    <source>
        <dbReference type="ARBA" id="ARBA00022692"/>
    </source>
</evidence>
<feature type="transmembrane region" description="Helical" evidence="8">
    <location>
        <begin position="143"/>
        <end position="163"/>
    </location>
</feature>
<dbReference type="AlphaFoldDB" id="A0A2P5T2E5"/>
<dbReference type="PANTHER" id="PTHR30462">
    <property type="entry name" value="INTERMEMBRANE TRANSPORT PROTEIN PQIB-RELATED"/>
    <property type="match status" value="1"/>
</dbReference>
<protein>
    <submittedName>
        <fullName evidence="9">Paraquat-inducible membrane protein A</fullName>
    </submittedName>
</protein>
<keyword evidence="4" id="KW-0997">Cell inner membrane</keyword>
<dbReference type="Pfam" id="PF04403">
    <property type="entry name" value="PqiA"/>
    <property type="match status" value="2"/>
</dbReference>